<sequence>MRTYKRRKPKRRHFPDGQPRLTRALKWLRKISEGPSYIVPTRTWTQDERDKFIVRNHLTQIFQPGHDLDITRGILVREIPTFLKTGSDYQREQKLAANQSQPSHTSRENQQ</sequence>
<accession>X1QJT1</accession>
<feature type="region of interest" description="Disordered" evidence="1">
    <location>
        <begin position="90"/>
        <end position="111"/>
    </location>
</feature>
<comment type="caution">
    <text evidence="2">The sequence shown here is derived from an EMBL/GenBank/DDBJ whole genome shotgun (WGS) entry which is preliminary data.</text>
</comment>
<dbReference type="EMBL" id="BARW01000032">
    <property type="protein sequence ID" value="GAI68483.1"/>
    <property type="molecule type" value="Genomic_DNA"/>
</dbReference>
<reference evidence="2" key="1">
    <citation type="journal article" date="2014" name="Front. Microbiol.">
        <title>High frequency of phylogenetically diverse reductive dehalogenase-homologous genes in deep subseafloor sedimentary metagenomes.</title>
        <authorList>
            <person name="Kawai M."/>
            <person name="Futagami T."/>
            <person name="Toyoda A."/>
            <person name="Takaki Y."/>
            <person name="Nishi S."/>
            <person name="Hori S."/>
            <person name="Arai W."/>
            <person name="Tsubouchi T."/>
            <person name="Morono Y."/>
            <person name="Uchiyama I."/>
            <person name="Ito T."/>
            <person name="Fujiyama A."/>
            <person name="Inagaki F."/>
            <person name="Takami H."/>
        </authorList>
    </citation>
    <scope>NUCLEOTIDE SEQUENCE</scope>
    <source>
        <strain evidence="2">Expedition CK06-06</strain>
    </source>
</reference>
<organism evidence="2">
    <name type="scientific">marine sediment metagenome</name>
    <dbReference type="NCBI Taxonomy" id="412755"/>
    <lineage>
        <taxon>unclassified sequences</taxon>
        <taxon>metagenomes</taxon>
        <taxon>ecological metagenomes</taxon>
    </lineage>
</organism>
<dbReference type="AlphaFoldDB" id="X1QJT1"/>
<protein>
    <submittedName>
        <fullName evidence="2">Uncharacterized protein</fullName>
    </submittedName>
</protein>
<evidence type="ECO:0000256" key="1">
    <source>
        <dbReference type="SAM" id="MobiDB-lite"/>
    </source>
</evidence>
<gene>
    <name evidence="2" type="ORF">S12H4_00334</name>
</gene>
<name>X1QJT1_9ZZZZ</name>
<proteinExistence type="predicted"/>
<evidence type="ECO:0000313" key="2">
    <source>
        <dbReference type="EMBL" id="GAI68483.1"/>
    </source>
</evidence>